<dbReference type="Pfam" id="PF13041">
    <property type="entry name" value="PPR_2"/>
    <property type="match status" value="1"/>
</dbReference>
<feature type="region of interest" description="Disordered" evidence="4">
    <location>
        <begin position="1"/>
        <end position="41"/>
    </location>
</feature>
<dbReference type="PROSITE" id="PS51375">
    <property type="entry name" value="PPR"/>
    <property type="match status" value="1"/>
</dbReference>
<feature type="compositionally biased region" description="Low complexity" evidence="4">
    <location>
        <begin position="23"/>
        <end position="33"/>
    </location>
</feature>
<dbReference type="Gene3D" id="1.25.40.10">
    <property type="entry name" value="Tetratricopeptide repeat domain"/>
    <property type="match status" value="1"/>
</dbReference>
<dbReference type="NCBIfam" id="TIGR00756">
    <property type="entry name" value="PPR"/>
    <property type="match status" value="2"/>
</dbReference>
<dbReference type="Proteomes" id="UP000095767">
    <property type="component" value="Unassembled WGS sequence"/>
</dbReference>
<evidence type="ECO:0000256" key="4">
    <source>
        <dbReference type="SAM" id="MobiDB-lite"/>
    </source>
</evidence>
<reference evidence="5 6" key="1">
    <citation type="submission" date="2016-09" db="EMBL/GenBank/DDBJ databases">
        <title>The draft genome of Dichanthelium oligosanthes: A C3 panicoid grass species.</title>
        <authorList>
            <person name="Studer A.J."/>
            <person name="Schnable J.C."/>
            <person name="Brutnell T.P."/>
        </authorList>
    </citation>
    <scope>NUCLEOTIDE SEQUENCE [LARGE SCALE GENOMIC DNA]</scope>
    <source>
        <strain evidence="6">cv. Kellogg 1175</strain>
        <tissue evidence="5">Leaf</tissue>
    </source>
</reference>
<dbReference type="EMBL" id="LWDX02044886">
    <property type="protein sequence ID" value="OEL22606.1"/>
    <property type="molecule type" value="Genomic_DNA"/>
</dbReference>
<evidence type="ECO:0000256" key="1">
    <source>
        <dbReference type="ARBA" id="ARBA00022737"/>
    </source>
</evidence>
<feature type="repeat" description="PPR" evidence="3">
    <location>
        <begin position="73"/>
        <end position="107"/>
    </location>
</feature>
<dbReference type="STRING" id="888268.A0A1E5VBT0"/>
<sequence length="155" mass="16110">MVALHATLQPTPRLPPPAQWSRAPTTTAAAPAAKGRGAEPPDVVRDCKRLDGLMKSGRLGDALDLFDRMPRKNVVAWTSAISGCTRNGRPEAALAMFAAMLESGVAPNDFACNAALAACAAAGALRLGEQVHSLAVRVGFAGDAWIGACLVELYT</sequence>
<name>A0A1E5VBT0_9POAL</name>
<feature type="non-terminal residue" evidence="5">
    <location>
        <position position="155"/>
    </location>
</feature>
<dbReference type="FunFam" id="1.25.40.10:FF:000740">
    <property type="entry name" value="Pentatricopeptide repeat-containing protein chloroplastic"/>
    <property type="match status" value="1"/>
</dbReference>
<keyword evidence="2" id="KW-0809">Transit peptide</keyword>
<dbReference type="PANTHER" id="PTHR47926">
    <property type="entry name" value="PENTATRICOPEPTIDE REPEAT-CONTAINING PROTEIN"/>
    <property type="match status" value="1"/>
</dbReference>
<evidence type="ECO:0000313" key="6">
    <source>
        <dbReference type="Proteomes" id="UP000095767"/>
    </source>
</evidence>
<protein>
    <recommendedName>
        <fullName evidence="7">Pentatricopeptide repeat-containing protein</fullName>
    </recommendedName>
</protein>
<dbReference type="GO" id="GO:0009451">
    <property type="term" value="P:RNA modification"/>
    <property type="evidence" value="ECO:0007669"/>
    <property type="project" value="InterPro"/>
</dbReference>
<organism evidence="5 6">
    <name type="scientific">Dichanthelium oligosanthes</name>
    <dbReference type="NCBI Taxonomy" id="888268"/>
    <lineage>
        <taxon>Eukaryota</taxon>
        <taxon>Viridiplantae</taxon>
        <taxon>Streptophyta</taxon>
        <taxon>Embryophyta</taxon>
        <taxon>Tracheophyta</taxon>
        <taxon>Spermatophyta</taxon>
        <taxon>Magnoliopsida</taxon>
        <taxon>Liliopsida</taxon>
        <taxon>Poales</taxon>
        <taxon>Poaceae</taxon>
        <taxon>PACMAD clade</taxon>
        <taxon>Panicoideae</taxon>
        <taxon>Panicodae</taxon>
        <taxon>Paniceae</taxon>
        <taxon>Dichantheliinae</taxon>
        <taxon>Dichanthelium</taxon>
    </lineage>
</organism>
<evidence type="ECO:0008006" key="7">
    <source>
        <dbReference type="Google" id="ProtNLM"/>
    </source>
</evidence>
<dbReference type="AlphaFoldDB" id="A0A1E5VBT0"/>
<dbReference type="GO" id="GO:0003723">
    <property type="term" value="F:RNA binding"/>
    <property type="evidence" value="ECO:0007669"/>
    <property type="project" value="InterPro"/>
</dbReference>
<evidence type="ECO:0000256" key="2">
    <source>
        <dbReference type="ARBA" id="ARBA00022946"/>
    </source>
</evidence>
<evidence type="ECO:0000313" key="5">
    <source>
        <dbReference type="EMBL" id="OEL22606.1"/>
    </source>
</evidence>
<comment type="caution">
    <text evidence="5">The sequence shown here is derived from an EMBL/GenBank/DDBJ whole genome shotgun (WGS) entry which is preliminary data.</text>
</comment>
<gene>
    <name evidence="5" type="ORF">BAE44_0016372</name>
</gene>
<dbReference type="InterPro" id="IPR046960">
    <property type="entry name" value="PPR_At4g14850-like_plant"/>
</dbReference>
<keyword evidence="6" id="KW-1185">Reference proteome</keyword>
<evidence type="ECO:0000256" key="3">
    <source>
        <dbReference type="PROSITE-ProRule" id="PRU00708"/>
    </source>
</evidence>
<keyword evidence="1" id="KW-0677">Repeat</keyword>
<accession>A0A1E5VBT0</accession>
<dbReference type="InterPro" id="IPR011990">
    <property type="entry name" value="TPR-like_helical_dom_sf"/>
</dbReference>
<dbReference type="OrthoDB" id="1937829at2759"/>
<dbReference type="InterPro" id="IPR002885">
    <property type="entry name" value="PPR_rpt"/>
</dbReference>
<proteinExistence type="predicted"/>